<keyword evidence="2 4" id="KW-0863">Zinc-finger</keyword>
<evidence type="ECO:0000256" key="3">
    <source>
        <dbReference type="ARBA" id="ARBA00022833"/>
    </source>
</evidence>
<proteinExistence type="predicted"/>
<comment type="caution">
    <text evidence="6">The sequence shown here is derived from an EMBL/GenBank/DDBJ whole genome shotgun (WGS) entry which is preliminary data.</text>
</comment>
<evidence type="ECO:0000256" key="1">
    <source>
        <dbReference type="ARBA" id="ARBA00022723"/>
    </source>
</evidence>
<sequence length="142" mass="16767">MISLRRGLYSTGEPHSRYGGITTDRFLYFSDSFNALSLFFPNKRSNPVWDYFQLDGDKAICKLCNKRLAYKNHMYLTSLSNHLGSKRYGHDQHYLEYVTKKNEMLKESDVFNSVFFRLGKRIMDKPDLAHLKQFCNKFVTDK</sequence>
<evidence type="ECO:0000313" key="7">
    <source>
        <dbReference type="Proteomes" id="UP001359485"/>
    </source>
</evidence>
<dbReference type="Pfam" id="PF02892">
    <property type="entry name" value="zf-BED"/>
    <property type="match status" value="1"/>
</dbReference>
<dbReference type="PROSITE" id="PS50808">
    <property type="entry name" value="ZF_BED"/>
    <property type="match status" value="1"/>
</dbReference>
<evidence type="ECO:0000256" key="2">
    <source>
        <dbReference type="ARBA" id="ARBA00022771"/>
    </source>
</evidence>
<evidence type="ECO:0000256" key="4">
    <source>
        <dbReference type="PROSITE-ProRule" id="PRU00027"/>
    </source>
</evidence>
<dbReference type="InterPro" id="IPR003656">
    <property type="entry name" value="Znf_BED"/>
</dbReference>
<feature type="domain" description="BED-type" evidence="5">
    <location>
        <begin position="43"/>
        <end position="97"/>
    </location>
</feature>
<reference evidence="6 7" key="1">
    <citation type="submission" date="2023-09" db="EMBL/GenBank/DDBJ databases">
        <title>Genomes of two closely related lineages of the louse Polyplax serrata with different host specificities.</title>
        <authorList>
            <person name="Martinu J."/>
            <person name="Tarabai H."/>
            <person name="Stefka J."/>
            <person name="Hypsa V."/>
        </authorList>
    </citation>
    <scope>NUCLEOTIDE SEQUENCE [LARGE SCALE GENOMIC DNA]</scope>
    <source>
        <strain evidence="6">98ZLc_SE</strain>
    </source>
</reference>
<keyword evidence="1" id="KW-0479">Metal-binding</keyword>
<name>A0ABR1ASW9_POLSC</name>
<keyword evidence="7" id="KW-1185">Reference proteome</keyword>
<keyword evidence="3" id="KW-0862">Zinc</keyword>
<organism evidence="6 7">
    <name type="scientific">Polyplax serrata</name>
    <name type="common">Common mouse louse</name>
    <dbReference type="NCBI Taxonomy" id="468196"/>
    <lineage>
        <taxon>Eukaryota</taxon>
        <taxon>Metazoa</taxon>
        <taxon>Ecdysozoa</taxon>
        <taxon>Arthropoda</taxon>
        <taxon>Hexapoda</taxon>
        <taxon>Insecta</taxon>
        <taxon>Pterygota</taxon>
        <taxon>Neoptera</taxon>
        <taxon>Paraneoptera</taxon>
        <taxon>Psocodea</taxon>
        <taxon>Troctomorpha</taxon>
        <taxon>Phthiraptera</taxon>
        <taxon>Anoplura</taxon>
        <taxon>Polyplacidae</taxon>
        <taxon>Polyplax</taxon>
    </lineage>
</organism>
<evidence type="ECO:0000259" key="5">
    <source>
        <dbReference type="PROSITE" id="PS50808"/>
    </source>
</evidence>
<protein>
    <recommendedName>
        <fullName evidence="5">BED-type domain-containing protein</fullName>
    </recommendedName>
</protein>
<evidence type="ECO:0000313" key="6">
    <source>
        <dbReference type="EMBL" id="KAK6627043.1"/>
    </source>
</evidence>
<accession>A0ABR1ASW9</accession>
<dbReference type="Proteomes" id="UP001359485">
    <property type="component" value="Unassembled WGS sequence"/>
</dbReference>
<dbReference type="SUPFAM" id="SSF57667">
    <property type="entry name" value="beta-beta-alpha zinc fingers"/>
    <property type="match status" value="1"/>
</dbReference>
<dbReference type="InterPro" id="IPR036236">
    <property type="entry name" value="Znf_C2H2_sf"/>
</dbReference>
<gene>
    <name evidence="6" type="ORF">RUM44_009520</name>
</gene>
<dbReference type="EMBL" id="JAWJWF010000045">
    <property type="protein sequence ID" value="KAK6627043.1"/>
    <property type="molecule type" value="Genomic_DNA"/>
</dbReference>